<comment type="caution">
    <text evidence="2">The sequence shown here is derived from an EMBL/GenBank/DDBJ whole genome shotgun (WGS) entry which is preliminary data.</text>
</comment>
<protein>
    <submittedName>
        <fullName evidence="2">Class II fructose-bisphosphate aldolase</fullName>
    </submittedName>
</protein>
<dbReference type="RefSeq" id="WP_289544978.1">
    <property type="nucleotide sequence ID" value="NZ_JAUDDZ010000005.1"/>
</dbReference>
<keyword evidence="3" id="KW-1185">Reference proteome</keyword>
<dbReference type="InterPro" id="IPR000771">
    <property type="entry name" value="FBA_II"/>
</dbReference>
<dbReference type="EMBL" id="JAUDDZ010000005">
    <property type="protein sequence ID" value="MDM8274859.1"/>
    <property type="molecule type" value="Genomic_DNA"/>
</dbReference>
<proteinExistence type="predicted"/>
<dbReference type="Proteomes" id="UP001529421">
    <property type="component" value="Unassembled WGS sequence"/>
</dbReference>
<dbReference type="Pfam" id="PF01116">
    <property type="entry name" value="F_bP_aldolase"/>
    <property type="match status" value="1"/>
</dbReference>
<reference evidence="2 3" key="2">
    <citation type="submission" date="2023-06" db="EMBL/GenBank/DDBJ databases">
        <authorList>
            <person name="Zeman M."/>
            <person name="Kubasova T."/>
            <person name="Jahodarova E."/>
            <person name="Nykrynova M."/>
            <person name="Rychlik I."/>
        </authorList>
    </citation>
    <scope>NUCLEOTIDE SEQUENCE [LARGE SCALE GENOMIC DNA]</scope>
    <source>
        <strain evidence="2 3">154_Feed</strain>
    </source>
</reference>
<organism evidence="2 3">
    <name type="scientific">Enorma phocaeensis</name>
    <dbReference type="NCBI Taxonomy" id="1871019"/>
    <lineage>
        <taxon>Bacteria</taxon>
        <taxon>Bacillati</taxon>
        <taxon>Actinomycetota</taxon>
        <taxon>Coriobacteriia</taxon>
        <taxon>Coriobacteriales</taxon>
        <taxon>Coriobacteriaceae</taxon>
        <taxon>Enorma</taxon>
    </lineage>
</organism>
<dbReference type="PANTHER" id="PTHR30304">
    <property type="entry name" value="D-TAGATOSE-1,6-BISPHOSPHATE ALDOLASE"/>
    <property type="match status" value="1"/>
</dbReference>
<evidence type="ECO:0000313" key="3">
    <source>
        <dbReference type="Proteomes" id="UP001529421"/>
    </source>
</evidence>
<dbReference type="PANTHER" id="PTHR30304:SF0">
    <property type="entry name" value="D-TAGATOSE-1,6-BISPHOSPHATE ALDOLASE SUBUNIT GATY-RELATED"/>
    <property type="match status" value="1"/>
</dbReference>
<sequence>MLVTSKEMLEQARHDGFAIPSPDYVDSNSVRAFVQVAEELEAPIILSFAEVHMEHLSVEEAALLGKFYAERAKTPVALHLDHGVHLDVIKKAIDLGFTSVMIDASSEELDENIRRTKEVVDLAHARGVVVEALERVFEEHPGNWLDLLATGDAAMKDVLRHYYHVLRCVK</sequence>
<comment type="cofactor">
    <cofactor evidence="1">
        <name>Zn(2+)</name>
        <dbReference type="ChEBI" id="CHEBI:29105"/>
    </cofactor>
</comment>
<reference evidence="3" key="1">
    <citation type="submission" date="2023-06" db="EMBL/GenBank/DDBJ databases">
        <title>Identification and characterization of horizontal gene transfer across gut microbiota members of farm animals based on homology search.</title>
        <authorList>
            <person name="Zeman M."/>
            <person name="Kubasova T."/>
            <person name="Jahodarova E."/>
            <person name="Nykrynova M."/>
            <person name="Rychlik I."/>
        </authorList>
    </citation>
    <scope>NUCLEOTIDE SEQUENCE [LARGE SCALE GENOMIC DNA]</scope>
    <source>
        <strain evidence="3">154_Feed</strain>
    </source>
</reference>
<evidence type="ECO:0000256" key="1">
    <source>
        <dbReference type="ARBA" id="ARBA00001947"/>
    </source>
</evidence>
<dbReference type="InterPro" id="IPR013785">
    <property type="entry name" value="Aldolase_TIM"/>
</dbReference>
<name>A0ABT7VAE5_9ACTN</name>
<dbReference type="SUPFAM" id="SSF51569">
    <property type="entry name" value="Aldolase"/>
    <property type="match status" value="1"/>
</dbReference>
<dbReference type="InterPro" id="IPR050246">
    <property type="entry name" value="Class_II_FBP_aldolase"/>
</dbReference>
<evidence type="ECO:0000313" key="2">
    <source>
        <dbReference type="EMBL" id="MDM8274859.1"/>
    </source>
</evidence>
<dbReference type="Gene3D" id="3.20.20.70">
    <property type="entry name" value="Aldolase class I"/>
    <property type="match status" value="1"/>
</dbReference>
<accession>A0ABT7VAE5</accession>
<gene>
    <name evidence="2" type="ORF">QUW28_05000</name>
</gene>